<accession>A0A9P1IFI3</accession>
<name>A0A9P1IFI3_9PELO</name>
<reference evidence="1" key="1">
    <citation type="submission" date="2022-11" db="EMBL/GenBank/DDBJ databases">
        <authorList>
            <person name="Kikuchi T."/>
        </authorList>
    </citation>
    <scope>NUCLEOTIDE SEQUENCE</scope>
    <source>
        <strain evidence="1">PS1010</strain>
    </source>
</reference>
<dbReference type="EMBL" id="CANHGI010000002">
    <property type="protein sequence ID" value="CAI5443655.1"/>
    <property type="molecule type" value="Genomic_DNA"/>
</dbReference>
<organism evidence="1 2">
    <name type="scientific">Caenorhabditis angaria</name>
    <dbReference type="NCBI Taxonomy" id="860376"/>
    <lineage>
        <taxon>Eukaryota</taxon>
        <taxon>Metazoa</taxon>
        <taxon>Ecdysozoa</taxon>
        <taxon>Nematoda</taxon>
        <taxon>Chromadorea</taxon>
        <taxon>Rhabditida</taxon>
        <taxon>Rhabditina</taxon>
        <taxon>Rhabditomorpha</taxon>
        <taxon>Rhabditoidea</taxon>
        <taxon>Rhabditidae</taxon>
        <taxon>Peloderinae</taxon>
        <taxon>Caenorhabditis</taxon>
    </lineage>
</organism>
<sequence length="125" mass="13968">MQTDCVCCRRIPWFDKHGVSQRSPSGIIEDANKLKFPDDFELLSIKSMTLVTKNAHFALDLIFFIIKNHFSLDSPNLIQSSGAAVNSSVISPTLSIFFALANMEDQISCLLLEIRILLCSCDELT</sequence>
<proteinExistence type="predicted"/>
<dbReference type="Proteomes" id="UP001152747">
    <property type="component" value="Unassembled WGS sequence"/>
</dbReference>
<evidence type="ECO:0000313" key="1">
    <source>
        <dbReference type="EMBL" id="CAI5443655.1"/>
    </source>
</evidence>
<keyword evidence="2" id="KW-1185">Reference proteome</keyword>
<gene>
    <name evidence="1" type="ORF">CAMP_LOCUS6292</name>
</gene>
<protein>
    <submittedName>
        <fullName evidence="1">Uncharacterized protein</fullName>
    </submittedName>
</protein>
<comment type="caution">
    <text evidence="1">The sequence shown here is derived from an EMBL/GenBank/DDBJ whole genome shotgun (WGS) entry which is preliminary data.</text>
</comment>
<evidence type="ECO:0000313" key="2">
    <source>
        <dbReference type="Proteomes" id="UP001152747"/>
    </source>
</evidence>
<dbReference type="AlphaFoldDB" id="A0A9P1IFI3"/>